<sequence length="38" mass="4320">MGNGCYQFALCICEVGNLSPEEMGRRRYAVMAELKEIH</sequence>
<geneLocation type="plasmid" evidence="1">
    <name>pCER270</name>
</geneLocation>
<proteinExistence type="predicted"/>
<evidence type="ECO:0000313" key="1">
    <source>
        <dbReference type="EMBL" id="ABK00708.1"/>
    </source>
</evidence>
<dbReference type="AlphaFoldDB" id="A1BYQ9"/>
<organism evidence="1">
    <name type="scientific">Bacillus cereus</name>
    <dbReference type="NCBI Taxonomy" id="1396"/>
    <lineage>
        <taxon>Bacteria</taxon>
        <taxon>Bacillati</taxon>
        <taxon>Bacillota</taxon>
        <taxon>Bacilli</taxon>
        <taxon>Bacillales</taxon>
        <taxon>Bacillaceae</taxon>
        <taxon>Bacillus</taxon>
        <taxon>Bacillus cereus group</taxon>
    </lineage>
</organism>
<accession>A1BYQ9</accession>
<reference evidence="1" key="1">
    <citation type="journal article" date="2007" name="J. Bacteriol.">
        <title>Complete sequence analysis of novel plasmids from emetic and periodontal Bacillus cereus isolates reveals a common evolutionary history among the B. cereus-group plasmids, including Bacillus anthracis pXO1.</title>
        <authorList>
            <person name="Rasko D.A."/>
            <person name="Rosovitz M.J."/>
            <person name="Okstad O.A."/>
            <person name="Fouts D.E."/>
            <person name="Jiang L."/>
            <person name="Cer R.Z."/>
            <person name="Kolsto A.B."/>
            <person name="Gill S.R."/>
            <person name="Ravel J."/>
        </authorList>
    </citation>
    <scope>NUCLEOTIDE SEQUENCE</scope>
    <source>
        <strain evidence="1">AH187</strain>
        <plasmid evidence="1">pCER270</plasmid>
    </source>
</reference>
<dbReference type="EMBL" id="DQ889676">
    <property type="protein sequence ID" value="ABK00708.1"/>
    <property type="molecule type" value="Genomic_DNA"/>
</dbReference>
<name>A1BYQ9_BACCE</name>
<protein>
    <submittedName>
        <fullName evidence="1">Uncharacterized protein</fullName>
    </submittedName>
</protein>
<keyword evidence="1" id="KW-0614">Plasmid</keyword>
<gene>
    <name evidence="1" type="ORF">BcAH187_pCER270_0120</name>
</gene>